<comment type="caution">
    <text evidence="15">The sequence shown here is derived from an EMBL/GenBank/DDBJ whole genome shotgun (WGS) entry which is preliminary data.</text>
</comment>
<dbReference type="InterPro" id="IPR036961">
    <property type="entry name" value="Kinesin_motor_dom_sf"/>
</dbReference>
<dbReference type="CDD" id="cd01366">
    <property type="entry name" value="KISc_C_terminal"/>
    <property type="match status" value="1"/>
</dbReference>
<dbReference type="InterPro" id="IPR027417">
    <property type="entry name" value="P-loop_NTPase"/>
</dbReference>
<feature type="compositionally biased region" description="Low complexity" evidence="13">
    <location>
        <begin position="93"/>
        <end position="113"/>
    </location>
</feature>
<feature type="compositionally biased region" description="Polar residues" evidence="13">
    <location>
        <begin position="67"/>
        <end position="78"/>
    </location>
</feature>
<dbReference type="PANTHER" id="PTHR47972">
    <property type="entry name" value="KINESIN-LIKE PROTEIN KLP-3"/>
    <property type="match status" value="1"/>
</dbReference>
<gene>
    <name evidence="15" type="primary">KAR3</name>
    <name evidence="15" type="ORF">H4219_002746</name>
</gene>
<dbReference type="Gene3D" id="1.10.287.1490">
    <property type="match status" value="1"/>
</dbReference>
<evidence type="ECO:0000256" key="2">
    <source>
        <dbReference type="ARBA" id="ARBA00010899"/>
    </source>
</evidence>
<keyword evidence="7 12" id="KW-0175">Coiled coil</keyword>
<dbReference type="GO" id="GO:0003777">
    <property type="term" value="F:microtubule motor activity"/>
    <property type="evidence" value="ECO:0007669"/>
    <property type="project" value="InterPro"/>
</dbReference>
<dbReference type="FunFam" id="3.40.850.10:FF:000065">
    <property type="entry name" value="Kinesin-like protein"/>
    <property type="match status" value="1"/>
</dbReference>
<evidence type="ECO:0000256" key="9">
    <source>
        <dbReference type="ARBA" id="ARBA00023212"/>
    </source>
</evidence>
<dbReference type="InterPro" id="IPR001752">
    <property type="entry name" value="Kinesin_motor_dom"/>
</dbReference>
<dbReference type="AlphaFoldDB" id="A0A9W8DTY6"/>
<feature type="region of interest" description="Disordered" evidence="13">
    <location>
        <begin position="1"/>
        <end position="138"/>
    </location>
</feature>
<comment type="similarity">
    <text evidence="2">Belongs to the TRAFAC class myosin-kinesin ATPase superfamily. Kinesin family. KIN-14 subfamily.</text>
</comment>
<keyword evidence="3" id="KW-0963">Cytoplasm</keyword>
<dbReference type="OrthoDB" id="3176171at2759"/>
<dbReference type="PROSITE" id="PS00411">
    <property type="entry name" value="KINESIN_MOTOR_1"/>
    <property type="match status" value="1"/>
</dbReference>
<evidence type="ECO:0000313" key="16">
    <source>
        <dbReference type="Proteomes" id="UP001150538"/>
    </source>
</evidence>
<evidence type="ECO:0000256" key="10">
    <source>
        <dbReference type="PROSITE-ProRule" id="PRU00283"/>
    </source>
</evidence>
<evidence type="ECO:0000256" key="11">
    <source>
        <dbReference type="RuleBase" id="RU000394"/>
    </source>
</evidence>
<evidence type="ECO:0000313" key="15">
    <source>
        <dbReference type="EMBL" id="KAJ1918189.1"/>
    </source>
</evidence>
<keyword evidence="4 11" id="KW-0493">Microtubule</keyword>
<feature type="region of interest" description="Disordered" evidence="13">
    <location>
        <begin position="156"/>
        <end position="199"/>
    </location>
</feature>
<dbReference type="InterPro" id="IPR027640">
    <property type="entry name" value="Kinesin-like_fam"/>
</dbReference>
<dbReference type="GO" id="GO:0005524">
    <property type="term" value="F:ATP binding"/>
    <property type="evidence" value="ECO:0007669"/>
    <property type="project" value="UniProtKB-UniRule"/>
</dbReference>
<dbReference type="Pfam" id="PF00225">
    <property type="entry name" value="Kinesin"/>
    <property type="match status" value="1"/>
</dbReference>
<keyword evidence="6 10" id="KW-0067">ATP-binding</keyword>
<dbReference type="Gene3D" id="3.40.850.10">
    <property type="entry name" value="Kinesin motor domain"/>
    <property type="match status" value="1"/>
</dbReference>
<organism evidence="15 16">
    <name type="scientific">Mycoemilia scoparia</name>
    <dbReference type="NCBI Taxonomy" id="417184"/>
    <lineage>
        <taxon>Eukaryota</taxon>
        <taxon>Fungi</taxon>
        <taxon>Fungi incertae sedis</taxon>
        <taxon>Zoopagomycota</taxon>
        <taxon>Kickxellomycotina</taxon>
        <taxon>Kickxellomycetes</taxon>
        <taxon>Kickxellales</taxon>
        <taxon>Kickxellaceae</taxon>
        <taxon>Mycoemilia</taxon>
    </lineage>
</organism>
<dbReference type="PROSITE" id="PS50067">
    <property type="entry name" value="KINESIN_MOTOR_2"/>
    <property type="match status" value="1"/>
</dbReference>
<keyword evidence="8 10" id="KW-0505">Motor protein</keyword>
<accession>A0A9W8DTY6</accession>
<evidence type="ECO:0000256" key="8">
    <source>
        <dbReference type="ARBA" id="ARBA00023175"/>
    </source>
</evidence>
<feature type="binding site" evidence="10">
    <location>
        <begin position="505"/>
        <end position="512"/>
    </location>
    <ligand>
        <name>ATP</name>
        <dbReference type="ChEBI" id="CHEBI:30616"/>
    </ligand>
</feature>
<comment type="subcellular location">
    <subcellularLocation>
        <location evidence="1">Cytoplasm</location>
        <location evidence="1">Cytoskeleton</location>
    </subcellularLocation>
</comment>
<evidence type="ECO:0000256" key="4">
    <source>
        <dbReference type="ARBA" id="ARBA00022701"/>
    </source>
</evidence>
<evidence type="ECO:0000256" key="1">
    <source>
        <dbReference type="ARBA" id="ARBA00004245"/>
    </source>
</evidence>
<reference evidence="15" key="1">
    <citation type="submission" date="2022-07" db="EMBL/GenBank/DDBJ databases">
        <title>Phylogenomic reconstructions and comparative analyses of Kickxellomycotina fungi.</title>
        <authorList>
            <person name="Reynolds N.K."/>
            <person name="Stajich J.E."/>
            <person name="Barry K."/>
            <person name="Grigoriev I.V."/>
            <person name="Crous P."/>
            <person name="Smith M.E."/>
        </authorList>
    </citation>
    <scope>NUCLEOTIDE SEQUENCE</scope>
    <source>
        <strain evidence="15">NBRC 100468</strain>
    </source>
</reference>
<keyword evidence="16" id="KW-1185">Reference proteome</keyword>
<dbReference type="SMART" id="SM00129">
    <property type="entry name" value="KISc"/>
    <property type="match status" value="1"/>
</dbReference>
<dbReference type="GO" id="GO:0090307">
    <property type="term" value="P:mitotic spindle assembly"/>
    <property type="evidence" value="ECO:0007669"/>
    <property type="project" value="UniProtKB-ARBA"/>
</dbReference>
<proteinExistence type="inferred from homology"/>
<dbReference type="PRINTS" id="PR00380">
    <property type="entry name" value="KINESINHEAVY"/>
</dbReference>
<dbReference type="EMBL" id="JANBPU010000051">
    <property type="protein sequence ID" value="KAJ1918189.1"/>
    <property type="molecule type" value="Genomic_DNA"/>
</dbReference>
<evidence type="ECO:0000256" key="5">
    <source>
        <dbReference type="ARBA" id="ARBA00022741"/>
    </source>
</evidence>
<keyword evidence="9" id="KW-0206">Cytoskeleton</keyword>
<dbReference type="PANTHER" id="PTHR47972:SF45">
    <property type="entry name" value="PROTEIN CLARET SEGREGATIONAL"/>
    <property type="match status" value="1"/>
</dbReference>
<feature type="domain" description="Kinesin motor" evidence="14">
    <location>
        <begin position="413"/>
        <end position="761"/>
    </location>
</feature>
<evidence type="ECO:0000256" key="12">
    <source>
        <dbReference type="SAM" id="Coils"/>
    </source>
</evidence>
<protein>
    <recommendedName>
        <fullName evidence="11">Kinesin-like protein</fullName>
    </recommendedName>
</protein>
<keyword evidence="5 10" id="KW-0547">Nucleotide-binding</keyword>
<dbReference type="InterPro" id="IPR019821">
    <property type="entry name" value="Kinesin_motor_CS"/>
</dbReference>
<dbReference type="Proteomes" id="UP001150538">
    <property type="component" value="Unassembled WGS sequence"/>
</dbReference>
<dbReference type="GO" id="GO:0005874">
    <property type="term" value="C:microtubule"/>
    <property type="evidence" value="ECO:0007669"/>
    <property type="project" value="UniProtKB-KW"/>
</dbReference>
<sequence length="771" mass="84842">MVSSLRPPSKLTFSSSGIPAALPRPAVTDANPKAGGTVHAGMKRKLPIDNTVAGNRPQAEIKRRPGVQSTGPVSTGKPTSRPVISKVGVVGTVPSRTAASSRRTSSRVAARRPANGRVAKVSPKVGTKPIAKPVGTRVPLNKPGVPRIGVAAAKSSVAGRGVLQNDENKYEESESPSVNGDDSDDEPRPIIKKRKPGDIKGQIEDLKTLNAYLLRKEKRTIASKNKLKESIDEKERLVKELELEKDSISEQAQSRKKTIDELNNEIDEIKADARKKKISYEDEIDDLKRAHRRKVDDLQAEYDELEKRAKSLKDSLENTEAELKGEKEEVIRLQGNIKRLNAEQLEQESNYRTLKSRHDVLEETIEQRNQKISDLETDLRERNETIANLEAQVRKEEMIRRRLHNTIQELKGNIRVFCRVRPLLDNEAVDKDALPIKFPECEEDNEIELLQQSESAMGKTSTKTFPFKFDKVFGSESTQDGVFEEVSQLIQSALDGYPVCIFAYGQTGSGKTFTMEGAKKAGETNETLGIIPRAVRQIYETTEMLRSKGWEYTLDGQFVEIYNETIQDLLASSSSAIAGAAETKNKKVEVHKDKGGRTVVSGATTTRVDSPDAVNKLLERAAKNRTVAATQCNDRSSRSHSVFMLKIQGHNAVTSETCTGMLNLIDLAGSERLSSSGAQGDRLRETQAINKSLACLGDVIFAVGNGDKHVPYRNSKLTHLLQDSLGGGNSKTLMFVCISPSPSSAQESLCSLRFATKVNSCQIGTAKRQSN</sequence>
<evidence type="ECO:0000259" key="14">
    <source>
        <dbReference type="PROSITE" id="PS50067"/>
    </source>
</evidence>
<evidence type="ECO:0000256" key="3">
    <source>
        <dbReference type="ARBA" id="ARBA00022490"/>
    </source>
</evidence>
<name>A0A9W8DTY6_9FUNG</name>
<dbReference type="GO" id="GO:0007018">
    <property type="term" value="P:microtubule-based movement"/>
    <property type="evidence" value="ECO:0007669"/>
    <property type="project" value="InterPro"/>
</dbReference>
<dbReference type="SUPFAM" id="SSF52540">
    <property type="entry name" value="P-loop containing nucleoside triphosphate hydrolases"/>
    <property type="match status" value="1"/>
</dbReference>
<evidence type="ECO:0000256" key="13">
    <source>
        <dbReference type="SAM" id="MobiDB-lite"/>
    </source>
</evidence>
<evidence type="ECO:0000256" key="6">
    <source>
        <dbReference type="ARBA" id="ARBA00022840"/>
    </source>
</evidence>
<evidence type="ECO:0000256" key="7">
    <source>
        <dbReference type="ARBA" id="ARBA00023054"/>
    </source>
</evidence>
<feature type="coiled-coil region" evidence="12">
    <location>
        <begin position="224"/>
        <end position="406"/>
    </location>
</feature>
<dbReference type="GO" id="GO:0008017">
    <property type="term" value="F:microtubule binding"/>
    <property type="evidence" value="ECO:0007669"/>
    <property type="project" value="InterPro"/>
</dbReference>